<gene>
    <name evidence="2" type="ORF">ACFQKB_06975</name>
</gene>
<dbReference type="Proteomes" id="UP001596380">
    <property type="component" value="Unassembled WGS sequence"/>
</dbReference>
<keyword evidence="2" id="KW-0378">Hydrolase</keyword>
<dbReference type="SUPFAM" id="SSF53474">
    <property type="entry name" value="alpha/beta-Hydrolases"/>
    <property type="match status" value="1"/>
</dbReference>
<accession>A0ABW2CDP8</accession>
<evidence type="ECO:0000313" key="2">
    <source>
        <dbReference type="EMBL" id="MFC6879507.1"/>
    </source>
</evidence>
<keyword evidence="3" id="KW-1185">Reference proteome</keyword>
<proteinExistence type="predicted"/>
<organism evidence="2 3">
    <name type="scientific">Actinomadura yumaensis</name>
    <dbReference type="NCBI Taxonomy" id="111807"/>
    <lineage>
        <taxon>Bacteria</taxon>
        <taxon>Bacillati</taxon>
        <taxon>Actinomycetota</taxon>
        <taxon>Actinomycetes</taxon>
        <taxon>Streptosporangiales</taxon>
        <taxon>Thermomonosporaceae</taxon>
        <taxon>Actinomadura</taxon>
    </lineage>
</organism>
<dbReference type="RefSeq" id="WP_160824113.1">
    <property type="nucleotide sequence ID" value="NZ_JBHSXE010000001.1"/>
</dbReference>
<dbReference type="EMBL" id="JBHSXS010000002">
    <property type="protein sequence ID" value="MFC6879507.1"/>
    <property type="molecule type" value="Genomic_DNA"/>
</dbReference>
<reference evidence="3" key="1">
    <citation type="journal article" date="2019" name="Int. J. Syst. Evol. Microbiol.">
        <title>The Global Catalogue of Microorganisms (GCM) 10K type strain sequencing project: providing services to taxonomists for standard genome sequencing and annotation.</title>
        <authorList>
            <consortium name="The Broad Institute Genomics Platform"/>
            <consortium name="The Broad Institute Genome Sequencing Center for Infectious Disease"/>
            <person name="Wu L."/>
            <person name="Ma J."/>
        </authorList>
    </citation>
    <scope>NUCLEOTIDE SEQUENCE [LARGE SCALE GENOMIC DNA]</scope>
    <source>
        <strain evidence="3">JCM 3369</strain>
    </source>
</reference>
<protein>
    <submittedName>
        <fullName evidence="2">Alpha/beta hydrolase</fullName>
    </submittedName>
</protein>
<dbReference type="Gene3D" id="3.40.50.1820">
    <property type="entry name" value="alpha/beta hydrolase"/>
    <property type="match status" value="1"/>
</dbReference>
<evidence type="ECO:0000259" key="1">
    <source>
        <dbReference type="Pfam" id="PF08386"/>
    </source>
</evidence>
<feature type="domain" description="Peptidase S33 tripeptidyl aminopeptidase-like C-terminal" evidence="1">
    <location>
        <begin position="44"/>
        <end position="111"/>
    </location>
</feature>
<comment type="caution">
    <text evidence="2">The sequence shown here is derived from an EMBL/GenBank/DDBJ whole genome shotgun (WGS) entry which is preliminary data.</text>
</comment>
<dbReference type="GO" id="GO:0016787">
    <property type="term" value="F:hydrolase activity"/>
    <property type="evidence" value="ECO:0007669"/>
    <property type="project" value="UniProtKB-KW"/>
</dbReference>
<dbReference type="InterPro" id="IPR013595">
    <property type="entry name" value="Pept_S33_TAP-like_C"/>
</dbReference>
<evidence type="ECO:0000313" key="3">
    <source>
        <dbReference type="Proteomes" id="UP001596380"/>
    </source>
</evidence>
<sequence>MLAGLPNADRAALLGLFGRMRSGAGFSNDMRVMAAPETAAHVTRAAERLPQPALVIASRDDGSVSYAHARSLAGAIPRPRLLTSTAPSHMVWLGDDYPAISAAIAGFLTQPV</sequence>
<name>A0ABW2CDP8_9ACTN</name>
<dbReference type="Pfam" id="PF08386">
    <property type="entry name" value="Abhydrolase_4"/>
    <property type="match status" value="1"/>
</dbReference>
<dbReference type="InterPro" id="IPR029058">
    <property type="entry name" value="AB_hydrolase_fold"/>
</dbReference>